<sequence length="182" mass="19334">MPRTNTMTPCADAPPTLEAILARRQGGPATPVIDVNEPTLKMVVFGLERDLFALPGEQVREILPGTPAFFLPGCPSGVEGVLTVRGDVEPVVCLRTVLRYPPPPAGLGSRLLLAQAAGLRAGLRVDRVTDVMDLPASALHPPPATTNESLRPWVRGVFLADAKPVTVLDAEGVFQCLQPTET</sequence>
<proteinExistence type="predicted"/>
<dbReference type="eggNOG" id="COG0835">
    <property type="taxonomic scope" value="Bacteria"/>
</dbReference>
<dbReference type="KEGG" id="rpm:RSPPHO_00988"/>
<reference evidence="2 3" key="1">
    <citation type="submission" date="2012-02" db="EMBL/GenBank/DDBJ databases">
        <title>Shotgun genome sequence of Phaeospirillum photometricum DSM 122.</title>
        <authorList>
            <person name="Duquesne K."/>
            <person name="Sturgis J."/>
        </authorList>
    </citation>
    <scope>NUCLEOTIDE SEQUENCE [LARGE SCALE GENOMIC DNA]</scope>
    <source>
        <strain evidence="3">DSM122</strain>
    </source>
</reference>
<dbReference type="GO" id="GO:0006935">
    <property type="term" value="P:chemotaxis"/>
    <property type="evidence" value="ECO:0007669"/>
    <property type="project" value="InterPro"/>
</dbReference>
<dbReference type="SUPFAM" id="SSF50341">
    <property type="entry name" value="CheW-like"/>
    <property type="match status" value="1"/>
</dbReference>
<evidence type="ECO:0000313" key="2">
    <source>
        <dbReference type="EMBL" id="CCG07614.1"/>
    </source>
</evidence>
<dbReference type="PROSITE" id="PS50851">
    <property type="entry name" value="CHEW"/>
    <property type="match status" value="1"/>
</dbReference>
<dbReference type="HOGENOM" id="CLU_048995_3_1_5"/>
<keyword evidence="3" id="KW-1185">Reference proteome</keyword>
<name>H6SRT5_PARPM</name>
<dbReference type="PANTHER" id="PTHR22617:SF23">
    <property type="entry name" value="CHEMOTAXIS PROTEIN CHEW"/>
    <property type="match status" value="1"/>
</dbReference>
<dbReference type="InterPro" id="IPR039315">
    <property type="entry name" value="CheW"/>
</dbReference>
<protein>
    <submittedName>
        <fullName evidence="2">Chemotaxis signal transduction protein</fullName>
    </submittedName>
</protein>
<evidence type="ECO:0000259" key="1">
    <source>
        <dbReference type="PROSITE" id="PS50851"/>
    </source>
</evidence>
<dbReference type="PATRIC" id="fig|1150469.3.peg.1127"/>
<accession>H6SRT5</accession>
<dbReference type="Proteomes" id="UP000033220">
    <property type="component" value="Chromosome DSM 122"/>
</dbReference>
<dbReference type="AlphaFoldDB" id="H6SRT5"/>
<dbReference type="GO" id="GO:0005829">
    <property type="term" value="C:cytosol"/>
    <property type="evidence" value="ECO:0007669"/>
    <property type="project" value="TreeGrafter"/>
</dbReference>
<dbReference type="Gene3D" id="2.40.50.180">
    <property type="entry name" value="CheA-289, Domain 4"/>
    <property type="match status" value="1"/>
</dbReference>
<feature type="domain" description="CheW-like" evidence="1">
    <location>
        <begin position="39"/>
        <end position="179"/>
    </location>
</feature>
<gene>
    <name evidence="2" type="ORF">RSPPHO_00988</name>
</gene>
<dbReference type="SMART" id="SM00260">
    <property type="entry name" value="CheW"/>
    <property type="match status" value="1"/>
</dbReference>
<evidence type="ECO:0000313" key="3">
    <source>
        <dbReference type="Proteomes" id="UP000033220"/>
    </source>
</evidence>
<dbReference type="EMBL" id="HE663493">
    <property type="protein sequence ID" value="CCG07614.1"/>
    <property type="molecule type" value="Genomic_DNA"/>
</dbReference>
<organism evidence="2 3">
    <name type="scientific">Pararhodospirillum photometricum DSM 122</name>
    <dbReference type="NCBI Taxonomy" id="1150469"/>
    <lineage>
        <taxon>Bacteria</taxon>
        <taxon>Pseudomonadati</taxon>
        <taxon>Pseudomonadota</taxon>
        <taxon>Alphaproteobacteria</taxon>
        <taxon>Rhodospirillales</taxon>
        <taxon>Rhodospirillaceae</taxon>
        <taxon>Pararhodospirillum</taxon>
    </lineage>
</organism>
<dbReference type="Gene3D" id="2.30.30.40">
    <property type="entry name" value="SH3 Domains"/>
    <property type="match status" value="1"/>
</dbReference>
<dbReference type="STRING" id="1150469.RSPPHO_00988"/>
<dbReference type="GO" id="GO:0007165">
    <property type="term" value="P:signal transduction"/>
    <property type="evidence" value="ECO:0007669"/>
    <property type="project" value="InterPro"/>
</dbReference>
<dbReference type="InterPro" id="IPR036061">
    <property type="entry name" value="CheW-like_dom_sf"/>
</dbReference>
<dbReference type="PANTHER" id="PTHR22617">
    <property type="entry name" value="CHEMOTAXIS SENSOR HISTIDINE KINASE-RELATED"/>
    <property type="match status" value="1"/>
</dbReference>
<dbReference type="Pfam" id="PF01584">
    <property type="entry name" value="CheW"/>
    <property type="match status" value="1"/>
</dbReference>
<dbReference type="InterPro" id="IPR002545">
    <property type="entry name" value="CheW-lke_dom"/>
</dbReference>